<dbReference type="InParanoid" id="Q23VC7"/>
<name>Q23VC7_TETTS</name>
<reference evidence="4" key="1">
    <citation type="journal article" date="2006" name="PLoS Biol.">
        <title>Macronuclear genome sequence of the ciliate Tetrahymena thermophila, a model eukaryote.</title>
        <authorList>
            <person name="Eisen J.A."/>
            <person name="Coyne R.S."/>
            <person name="Wu M."/>
            <person name="Wu D."/>
            <person name="Thiagarajan M."/>
            <person name="Wortman J.R."/>
            <person name="Badger J.H."/>
            <person name="Ren Q."/>
            <person name="Amedeo P."/>
            <person name="Jones K.M."/>
            <person name="Tallon L.J."/>
            <person name="Delcher A.L."/>
            <person name="Salzberg S.L."/>
            <person name="Silva J.C."/>
            <person name="Haas B.J."/>
            <person name="Majoros W.H."/>
            <person name="Farzad M."/>
            <person name="Carlton J.M."/>
            <person name="Smith R.K. Jr."/>
            <person name="Garg J."/>
            <person name="Pearlman R.E."/>
            <person name="Karrer K.M."/>
            <person name="Sun L."/>
            <person name="Manning G."/>
            <person name="Elde N.C."/>
            <person name="Turkewitz A.P."/>
            <person name="Asai D.J."/>
            <person name="Wilkes D.E."/>
            <person name="Wang Y."/>
            <person name="Cai H."/>
            <person name="Collins K."/>
            <person name="Stewart B.A."/>
            <person name="Lee S.R."/>
            <person name="Wilamowska K."/>
            <person name="Weinberg Z."/>
            <person name="Ruzzo W.L."/>
            <person name="Wloga D."/>
            <person name="Gaertig J."/>
            <person name="Frankel J."/>
            <person name="Tsao C.-C."/>
            <person name="Gorovsky M.A."/>
            <person name="Keeling P.J."/>
            <person name="Waller R.F."/>
            <person name="Patron N.J."/>
            <person name="Cherry J.M."/>
            <person name="Stover N.A."/>
            <person name="Krieger C.J."/>
            <person name="del Toro C."/>
            <person name="Ryder H.F."/>
            <person name="Williamson S.C."/>
            <person name="Barbeau R.A."/>
            <person name="Hamilton E.P."/>
            <person name="Orias E."/>
        </authorList>
    </citation>
    <scope>NUCLEOTIDE SEQUENCE [LARGE SCALE GENOMIC DNA]</scope>
    <source>
        <strain evidence="4">SB210</strain>
    </source>
</reference>
<evidence type="ECO:0000313" key="4">
    <source>
        <dbReference type="Proteomes" id="UP000009168"/>
    </source>
</evidence>
<sequence length="297" mass="34321">MRFCAFALLALVVIAAAQQDTSTNDNRENQYSQSNYDEEEFDLYLKEYNSICENLSGQKFTDCEKQLEYISQCYYYCVGNEIDFNMCYKNDCQTENEKIQAFFDKQLLTFNTEINMKEQESICGKLSGQQFTDCEKELKLITQCYQQCKQSNEQKDNEFIMCYKSDCQSENQQIKAYFDKLLPNTSTGIDTPSTSKDEKKIDLDQENINNTETPCQAGSEEAIKACQEELNKLENCLTQCTEQNKENTYEVIRCYKSNCKSENNDVQDYFEKKIASMNTGISILAFTVIVSVLSLLL</sequence>
<organism evidence="3 4">
    <name type="scientific">Tetrahymena thermophila (strain SB210)</name>
    <dbReference type="NCBI Taxonomy" id="312017"/>
    <lineage>
        <taxon>Eukaryota</taxon>
        <taxon>Sar</taxon>
        <taxon>Alveolata</taxon>
        <taxon>Ciliophora</taxon>
        <taxon>Intramacronucleata</taxon>
        <taxon>Oligohymenophorea</taxon>
        <taxon>Hymenostomatida</taxon>
        <taxon>Tetrahymenina</taxon>
        <taxon>Tetrahymenidae</taxon>
        <taxon>Tetrahymena</taxon>
    </lineage>
</organism>
<evidence type="ECO:0000256" key="1">
    <source>
        <dbReference type="SAM" id="Phobius"/>
    </source>
</evidence>
<dbReference type="AlphaFoldDB" id="Q23VC7"/>
<keyword evidence="4" id="KW-1185">Reference proteome</keyword>
<accession>Q23VC7</accession>
<dbReference type="HOGENOM" id="CLU_913616_0_0_1"/>
<dbReference type="RefSeq" id="XP_001020754.1">
    <property type="nucleotide sequence ID" value="XM_001020754.1"/>
</dbReference>
<evidence type="ECO:0000256" key="2">
    <source>
        <dbReference type="SAM" id="SignalP"/>
    </source>
</evidence>
<dbReference type="EMBL" id="GG662613">
    <property type="protein sequence ID" value="EAS00509.1"/>
    <property type="molecule type" value="Genomic_DNA"/>
</dbReference>
<evidence type="ECO:0000313" key="3">
    <source>
        <dbReference type="EMBL" id="EAS00509.1"/>
    </source>
</evidence>
<dbReference type="KEGG" id="tet:TTHERM_00958730"/>
<keyword evidence="1 3" id="KW-0812">Transmembrane</keyword>
<feature type="transmembrane region" description="Helical" evidence="1">
    <location>
        <begin position="274"/>
        <end position="296"/>
    </location>
</feature>
<keyword evidence="1" id="KW-0472">Membrane</keyword>
<feature type="chain" id="PRO_5004202121" evidence="2">
    <location>
        <begin position="18"/>
        <end position="297"/>
    </location>
</feature>
<protein>
    <submittedName>
        <fullName evidence="3">Transmembrane protein, putative</fullName>
    </submittedName>
</protein>
<gene>
    <name evidence="3" type="ORF">TTHERM_00958730</name>
</gene>
<keyword evidence="2" id="KW-0732">Signal</keyword>
<dbReference type="GeneID" id="7825795"/>
<dbReference type="Proteomes" id="UP000009168">
    <property type="component" value="Unassembled WGS sequence"/>
</dbReference>
<proteinExistence type="predicted"/>
<keyword evidence="1" id="KW-1133">Transmembrane helix</keyword>
<feature type="signal peptide" evidence="2">
    <location>
        <begin position="1"/>
        <end position="17"/>
    </location>
</feature>